<dbReference type="EMBL" id="SRPR01000103">
    <property type="protein sequence ID" value="KAG5960219.1"/>
    <property type="molecule type" value="Genomic_DNA"/>
</dbReference>
<keyword evidence="1" id="KW-0812">Transmembrane</keyword>
<dbReference type="Proteomes" id="UP000742024">
    <property type="component" value="Unassembled WGS sequence"/>
</dbReference>
<organism evidence="2 3">
    <name type="scientific">Claviceps arundinis</name>
    <dbReference type="NCBI Taxonomy" id="1623583"/>
    <lineage>
        <taxon>Eukaryota</taxon>
        <taxon>Fungi</taxon>
        <taxon>Dikarya</taxon>
        <taxon>Ascomycota</taxon>
        <taxon>Pezizomycotina</taxon>
        <taxon>Sordariomycetes</taxon>
        <taxon>Hypocreomycetidae</taxon>
        <taxon>Hypocreales</taxon>
        <taxon>Clavicipitaceae</taxon>
        <taxon>Claviceps</taxon>
    </lineage>
</organism>
<evidence type="ECO:0000313" key="3">
    <source>
        <dbReference type="Proteomes" id="UP000742024"/>
    </source>
</evidence>
<feature type="transmembrane region" description="Helical" evidence="1">
    <location>
        <begin position="31"/>
        <end position="51"/>
    </location>
</feature>
<reference evidence="2 3" key="1">
    <citation type="journal article" date="2020" name="bioRxiv">
        <title>Whole genome comparisons of ergot fungi reveals the divergence and evolution of species within the genus Claviceps are the result of varying mechanisms driving genome evolution and host range expansion.</title>
        <authorList>
            <person name="Wyka S.A."/>
            <person name="Mondo S.J."/>
            <person name="Liu M."/>
            <person name="Dettman J."/>
            <person name="Nalam V."/>
            <person name="Broders K.D."/>
        </authorList>
    </citation>
    <scope>NUCLEOTIDE SEQUENCE [LARGE SCALE GENOMIC DNA]</scope>
    <source>
        <strain evidence="2 3">LM583</strain>
    </source>
</reference>
<evidence type="ECO:0000256" key="1">
    <source>
        <dbReference type="SAM" id="Phobius"/>
    </source>
</evidence>
<keyword evidence="1" id="KW-0472">Membrane</keyword>
<evidence type="ECO:0000313" key="2">
    <source>
        <dbReference type="EMBL" id="KAG5960219.1"/>
    </source>
</evidence>
<protein>
    <submittedName>
        <fullName evidence="2">Uncharacterized protein</fullName>
    </submittedName>
</protein>
<gene>
    <name evidence="2" type="ORF">E4U57_000223</name>
</gene>
<proteinExistence type="predicted"/>
<comment type="caution">
    <text evidence="2">The sequence shown here is derived from an EMBL/GenBank/DDBJ whole genome shotgun (WGS) entry which is preliminary data.</text>
</comment>
<sequence>MAVRKPRHMVSIGSDLLNVKTLDANKRRPDLCTGVAVYAMVFVLPPFSLFMP</sequence>
<name>A0ABQ7PD68_9HYPO</name>
<accession>A0ABQ7PD68</accession>
<keyword evidence="1" id="KW-1133">Transmembrane helix</keyword>
<keyword evidence="3" id="KW-1185">Reference proteome</keyword>